<dbReference type="AlphaFoldDB" id="A0A379M6R8"/>
<dbReference type="RefSeq" id="WP_064064414.1">
    <property type="nucleotide sequence ID" value="NZ_LPZN01000035.1"/>
</dbReference>
<dbReference type="PANTHER" id="PTHR38479">
    <property type="entry name" value="LMO0824 PROTEIN"/>
    <property type="match status" value="1"/>
</dbReference>
<protein>
    <recommendedName>
        <fullName evidence="3">Winged helix DNA-binding domain-containing protein</fullName>
    </recommendedName>
</protein>
<gene>
    <name evidence="1" type="ORF">NCTC13296_04118</name>
</gene>
<dbReference type="InterPro" id="IPR009351">
    <property type="entry name" value="AlkZ-like"/>
</dbReference>
<name>A0A379M6R8_9NOCA</name>
<dbReference type="Pfam" id="PF06224">
    <property type="entry name" value="AlkZ-like"/>
    <property type="match status" value="1"/>
</dbReference>
<reference evidence="1 2" key="1">
    <citation type="submission" date="2018-06" db="EMBL/GenBank/DDBJ databases">
        <authorList>
            <consortium name="Pathogen Informatics"/>
            <person name="Doyle S."/>
        </authorList>
    </citation>
    <scope>NUCLEOTIDE SEQUENCE [LARGE SCALE GENOMIC DNA]</scope>
    <source>
        <strain evidence="1 2">NCTC13296</strain>
    </source>
</reference>
<dbReference type="OrthoDB" id="9148135at2"/>
<dbReference type="EMBL" id="UGVI01000001">
    <property type="protein sequence ID" value="SUE17218.1"/>
    <property type="molecule type" value="Genomic_DNA"/>
</dbReference>
<keyword evidence="2" id="KW-1185">Reference proteome</keyword>
<dbReference type="Proteomes" id="UP000254569">
    <property type="component" value="Unassembled WGS sequence"/>
</dbReference>
<accession>A0A379M6R8</accession>
<organism evidence="1 2">
    <name type="scientific">Rhodococcus gordoniae</name>
    <dbReference type="NCBI Taxonomy" id="223392"/>
    <lineage>
        <taxon>Bacteria</taxon>
        <taxon>Bacillati</taxon>
        <taxon>Actinomycetota</taxon>
        <taxon>Actinomycetes</taxon>
        <taxon>Mycobacteriales</taxon>
        <taxon>Nocardiaceae</taxon>
        <taxon>Rhodococcus</taxon>
    </lineage>
</organism>
<sequence length="369" mass="40255">MTAPVLTDRALGRATLARQHLLRRSSTDALTMIEHLLGLQAQAPLAPYFALWTRIRNFRPEALSDLLESRAVVRIALMRGTVFAVSGADAHALRPWVQPVLDRGVDANRAHRAGLDGLDRTALVSVARELLAGTPRSQAELRPLLAERFPDQDPAALSHAVRCLLPLVQVPPRGLWGRSGQPRLAHLDEYVGPPPVLPGPDRLILRYLAAFGPASVQDAQAWCGLTRLGEIVDRLRPQLVVFRDERGAELFDLPDAPRPDPSIPAPVRILAPFDNVLLSHSDRTRFVSDEDRTRIMTRNGIIAPLLLVGGTVAGSARVMNGRTTATVEMTPWRTITASGRSALEAEGMRLLNFAAPGADTHDVRILDTA</sequence>
<proteinExistence type="predicted"/>
<evidence type="ECO:0000313" key="1">
    <source>
        <dbReference type="EMBL" id="SUE17218.1"/>
    </source>
</evidence>
<evidence type="ECO:0000313" key="2">
    <source>
        <dbReference type="Proteomes" id="UP000254569"/>
    </source>
</evidence>
<evidence type="ECO:0008006" key="3">
    <source>
        <dbReference type="Google" id="ProtNLM"/>
    </source>
</evidence>
<dbReference type="PANTHER" id="PTHR38479:SF2">
    <property type="entry name" value="WINGED HELIX DNA-BINDING DOMAIN-CONTAINING PROTEIN"/>
    <property type="match status" value="1"/>
</dbReference>